<sequence length="317" mass="34746">MNDRPADPPVSAPSRSLAARLDLMTLRLFVGVVEHGGIARAAQAEFIATSAVSKRIHDLEAMLRTPLLVRQRQGVVPTEAGQALLRHARRLLRAMAEMEDELGSYAEGERGQVRLMVSESTLTDFFPGIVKDFSEQHPKIFIDLVGGLSPSIQRAVFEESADIGVLLGTVTEPGLQVFPCRYRDLLVLVVNPQHPLTEACSVRLSQLAGHAVIEQEPNSFVQQLLRTEAAKIGVPLQARIRVAGFEAVCNMAAEGLGVGVVPLGFARRMAARQPLSIVELDEPWAHREYKVCIKQKDQQPKAVELLVSYLARGEPRA</sequence>
<dbReference type="InterPro" id="IPR050950">
    <property type="entry name" value="HTH-type_LysR_regulators"/>
</dbReference>
<organism evidence="6 7">
    <name type="scientific">Achromobacter veterisilvae</name>
    <dbReference type="NCBI Taxonomy" id="2069367"/>
    <lineage>
        <taxon>Bacteria</taxon>
        <taxon>Pseudomonadati</taxon>
        <taxon>Pseudomonadota</taxon>
        <taxon>Betaproteobacteria</taxon>
        <taxon>Burkholderiales</taxon>
        <taxon>Alcaligenaceae</taxon>
        <taxon>Achromobacter</taxon>
    </lineage>
</organism>
<dbReference type="GO" id="GO:0003677">
    <property type="term" value="F:DNA binding"/>
    <property type="evidence" value="ECO:0007669"/>
    <property type="project" value="UniProtKB-KW"/>
</dbReference>
<evidence type="ECO:0000256" key="2">
    <source>
        <dbReference type="ARBA" id="ARBA00023015"/>
    </source>
</evidence>
<protein>
    <submittedName>
        <fullName evidence="6">HTH-type transcriptional regulator CynR</fullName>
    </submittedName>
</protein>
<dbReference type="SUPFAM" id="SSF53850">
    <property type="entry name" value="Periplasmic binding protein-like II"/>
    <property type="match status" value="1"/>
</dbReference>
<dbReference type="Gene3D" id="3.40.190.290">
    <property type="match status" value="1"/>
</dbReference>
<dbReference type="Pfam" id="PF03466">
    <property type="entry name" value="LysR_substrate"/>
    <property type="match status" value="1"/>
</dbReference>
<keyword evidence="2" id="KW-0805">Transcription regulation</keyword>
<dbReference type="RefSeq" id="WP_165360269.1">
    <property type="nucleotide sequence ID" value="NZ_UFQC01000027.1"/>
</dbReference>
<dbReference type="AlphaFoldDB" id="A0A446CTE9"/>
<evidence type="ECO:0000256" key="4">
    <source>
        <dbReference type="ARBA" id="ARBA00023163"/>
    </source>
</evidence>
<dbReference type="InterPro" id="IPR005119">
    <property type="entry name" value="LysR_subst-bd"/>
</dbReference>
<dbReference type="Gene3D" id="1.10.10.10">
    <property type="entry name" value="Winged helix-like DNA-binding domain superfamily/Winged helix DNA-binding domain"/>
    <property type="match status" value="1"/>
</dbReference>
<dbReference type="InterPro" id="IPR036388">
    <property type="entry name" value="WH-like_DNA-bd_sf"/>
</dbReference>
<gene>
    <name evidence="6" type="primary">cynR_20</name>
    <name evidence="6" type="ORF">AVE30378_04422</name>
</gene>
<evidence type="ECO:0000313" key="7">
    <source>
        <dbReference type="Proteomes" id="UP000289465"/>
    </source>
</evidence>
<reference evidence="6 7" key="1">
    <citation type="submission" date="2018-07" db="EMBL/GenBank/DDBJ databases">
        <authorList>
            <person name="Peeters C."/>
        </authorList>
    </citation>
    <scope>NUCLEOTIDE SEQUENCE [LARGE SCALE GENOMIC DNA]</scope>
    <source>
        <strain evidence="6 7">LMG 30378</strain>
    </source>
</reference>
<dbReference type="PANTHER" id="PTHR30419:SF2">
    <property type="entry name" value="LYSR FAMILY TRANSCRIPTIONAL REGULATOR"/>
    <property type="match status" value="1"/>
</dbReference>
<evidence type="ECO:0000259" key="5">
    <source>
        <dbReference type="PROSITE" id="PS50931"/>
    </source>
</evidence>
<dbReference type="Pfam" id="PF00126">
    <property type="entry name" value="HTH_1"/>
    <property type="match status" value="1"/>
</dbReference>
<keyword evidence="4" id="KW-0804">Transcription</keyword>
<keyword evidence="3" id="KW-0238">DNA-binding</keyword>
<accession>A0A446CTE9</accession>
<dbReference type="InterPro" id="IPR036390">
    <property type="entry name" value="WH_DNA-bd_sf"/>
</dbReference>
<comment type="similarity">
    <text evidence="1">Belongs to the LysR transcriptional regulatory family.</text>
</comment>
<proteinExistence type="inferred from homology"/>
<dbReference type="PROSITE" id="PS50931">
    <property type="entry name" value="HTH_LYSR"/>
    <property type="match status" value="1"/>
</dbReference>
<name>A0A446CTE9_9BURK</name>
<dbReference type="GO" id="GO:0005829">
    <property type="term" value="C:cytosol"/>
    <property type="evidence" value="ECO:0007669"/>
    <property type="project" value="TreeGrafter"/>
</dbReference>
<evidence type="ECO:0000313" key="6">
    <source>
        <dbReference type="EMBL" id="SSW71105.1"/>
    </source>
</evidence>
<dbReference type="GO" id="GO:0003700">
    <property type="term" value="F:DNA-binding transcription factor activity"/>
    <property type="evidence" value="ECO:0007669"/>
    <property type="project" value="InterPro"/>
</dbReference>
<dbReference type="PANTHER" id="PTHR30419">
    <property type="entry name" value="HTH-TYPE TRANSCRIPTIONAL REGULATOR YBHD"/>
    <property type="match status" value="1"/>
</dbReference>
<dbReference type="FunFam" id="1.10.10.10:FF:000001">
    <property type="entry name" value="LysR family transcriptional regulator"/>
    <property type="match status" value="1"/>
</dbReference>
<dbReference type="InterPro" id="IPR000847">
    <property type="entry name" value="LysR_HTH_N"/>
</dbReference>
<dbReference type="EMBL" id="UFQC01000027">
    <property type="protein sequence ID" value="SSW71105.1"/>
    <property type="molecule type" value="Genomic_DNA"/>
</dbReference>
<evidence type="ECO:0000256" key="1">
    <source>
        <dbReference type="ARBA" id="ARBA00009437"/>
    </source>
</evidence>
<feature type="domain" description="HTH lysR-type" evidence="5">
    <location>
        <begin position="21"/>
        <end position="78"/>
    </location>
</feature>
<dbReference type="Proteomes" id="UP000289465">
    <property type="component" value="Unassembled WGS sequence"/>
</dbReference>
<dbReference type="SUPFAM" id="SSF46785">
    <property type="entry name" value="Winged helix' DNA-binding domain"/>
    <property type="match status" value="1"/>
</dbReference>
<evidence type="ECO:0000256" key="3">
    <source>
        <dbReference type="ARBA" id="ARBA00023125"/>
    </source>
</evidence>